<evidence type="ECO:0000256" key="5">
    <source>
        <dbReference type="SAM" id="MobiDB-lite"/>
    </source>
</evidence>
<evidence type="ECO:0000313" key="6">
    <source>
        <dbReference type="EMBL" id="CAH1105433.1"/>
    </source>
</evidence>
<evidence type="ECO:0000313" key="7">
    <source>
        <dbReference type="Proteomes" id="UP001153636"/>
    </source>
</evidence>
<keyword evidence="7" id="KW-1185">Reference proteome</keyword>
<dbReference type="InterPro" id="IPR051476">
    <property type="entry name" value="Bac_ResReg_Asp_Phosphatase"/>
</dbReference>
<feature type="compositionally biased region" description="Acidic residues" evidence="5">
    <location>
        <begin position="1"/>
        <end position="12"/>
    </location>
</feature>
<dbReference type="AlphaFoldDB" id="A0A9P0CSI3"/>
<dbReference type="GO" id="GO:0005929">
    <property type="term" value="C:cilium"/>
    <property type="evidence" value="ECO:0007669"/>
    <property type="project" value="TreeGrafter"/>
</dbReference>
<comment type="subcellular location">
    <subcellularLocation>
        <location evidence="1">Cytoplasm</location>
    </subcellularLocation>
</comment>
<reference evidence="6" key="1">
    <citation type="submission" date="2022-01" db="EMBL/GenBank/DDBJ databases">
        <authorList>
            <person name="King R."/>
        </authorList>
    </citation>
    <scope>NUCLEOTIDE SEQUENCE</scope>
</reference>
<dbReference type="PANTHER" id="PTHR46630">
    <property type="entry name" value="TETRATRICOPEPTIDE REPEAT PROTEIN 29"/>
    <property type="match status" value="1"/>
</dbReference>
<feature type="compositionally biased region" description="Polar residues" evidence="5">
    <location>
        <begin position="14"/>
        <end position="29"/>
    </location>
</feature>
<evidence type="ECO:0000256" key="2">
    <source>
        <dbReference type="ARBA" id="ARBA00022490"/>
    </source>
</evidence>
<dbReference type="OrthoDB" id="7594656at2759"/>
<keyword evidence="2" id="KW-0963">Cytoplasm</keyword>
<dbReference type="GO" id="GO:0005737">
    <property type="term" value="C:cytoplasm"/>
    <property type="evidence" value="ECO:0007669"/>
    <property type="project" value="UniProtKB-SubCell"/>
</dbReference>
<accession>A0A9P0CSI3</accession>
<keyword evidence="3" id="KW-0677">Repeat</keyword>
<evidence type="ECO:0000256" key="3">
    <source>
        <dbReference type="ARBA" id="ARBA00022737"/>
    </source>
</evidence>
<organism evidence="6 7">
    <name type="scientific">Psylliodes chrysocephalus</name>
    <dbReference type="NCBI Taxonomy" id="3402493"/>
    <lineage>
        <taxon>Eukaryota</taxon>
        <taxon>Metazoa</taxon>
        <taxon>Ecdysozoa</taxon>
        <taxon>Arthropoda</taxon>
        <taxon>Hexapoda</taxon>
        <taxon>Insecta</taxon>
        <taxon>Pterygota</taxon>
        <taxon>Neoptera</taxon>
        <taxon>Endopterygota</taxon>
        <taxon>Coleoptera</taxon>
        <taxon>Polyphaga</taxon>
        <taxon>Cucujiformia</taxon>
        <taxon>Chrysomeloidea</taxon>
        <taxon>Chrysomelidae</taxon>
        <taxon>Galerucinae</taxon>
        <taxon>Alticini</taxon>
        <taxon>Psylliodes</taxon>
    </lineage>
</organism>
<sequence>MSNNDEDSEAIEENNPTQKPSTGVVSKSTVLRERHKMQTTKKLVETMRNALPVYTLEQIREFRLPYHEALTINLQEKGFVSTASYINELIIFQDEMRKDAPPGSSIAMRPQLKYSREEIVHLADRLKMAEIYHNENNIENECEEFLKLGIHFAFISSDWWWLGEQILIQGIKVSSEYTALEGKYEALTRYAYARFLLENVKEFEKAAAQLQITSVLCDRKGWTSVSYFPEVRGTLYMQTNRELADCMIRDVQSTMRTDPKKAIRMSVKARHIAGQGCHFNGECKALVLKGLSEMAILDTKTAVNSLLNAFIIQQKFGSVEGLCEVRIHLAKAYLLDNCANASLKVLMDLKSDAEEFDLPFFLGQAYKHLGDYYLSCASPSMANPVLKEALRIFKECNVDSEEIANVRNLEAISAGLQLFPTYIEILNDSGTEDRYSFNNLMKIVDWKDQRTEFWENTHDLRKAESLTDVVKKSLMKVHESRAEFLDEKFESLFALMMLKRSELEVEKEKDKDYLDLEQQDALELDDEQSEKIRTHKVKLKEDEFKSKREKMVELFAHPDNMQSHATILDDED</sequence>
<gene>
    <name evidence="6" type="ORF">PSYICH_LOCUS6188</name>
</gene>
<feature type="region of interest" description="Disordered" evidence="5">
    <location>
        <begin position="1"/>
        <end position="29"/>
    </location>
</feature>
<evidence type="ECO:0000256" key="4">
    <source>
        <dbReference type="ARBA" id="ARBA00022803"/>
    </source>
</evidence>
<dbReference type="GO" id="GO:0003341">
    <property type="term" value="P:cilium movement"/>
    <property type="evidence" value="ECO:0007669"/>
    <property type="project" value="TreeGrafter"/>
</dbReference>
<protein>
    <submittedName>
        <fullName evidence="6">Uncharacterized protein</fullName>
    </submittedName>
</protein>
<proteinExistence type="predicted"/>
<dbReference type="EMBL" id="OV651831">
    <property type="protein sequence ID" value="CAH1105433.1"/>
    <property type="molecule type" value="Genomic_DNA"/>
</dbReference>
<evidence type="ECO:0000256" key="1">
    <source>
        <dbReference type="ARBA" id="ARBA00004496"/>
    </source>
</evidence>
<dbReference type="Proteomes" id="UP001153636">
    <property type="component" value="Chromosome 19"/>
</dbReference>
<dbReference type="PANTHER" id="PTHR46630:SF1">
    <property type="entry name" value="TETRATRICOPEPTIDE REPEAT PROTEIN 29"/>
    <property type="match status" value="1"/>
</dbReference>
<keyword evidence="4" id="KW-0802">TPR repeat</keyword>
<name>A0A9P0CSI3_9CUCU</name>